<comment type="caution">
    <text evidence="1">The sequence shown here is derived from an EMBL/GenBank/DDBJ whole genome shotgun (WGS) entry which is preliminary data.</text>
</comment>
<reference evidence="1 2" key="1">
    <citation type="journal article" date="2015" name="Int. J. Syst. Evol. Microbiol.">
        <title>Sporolactobacillus shoreae sp. nov. and Sporolactobacillus spathodeae sp. nov., two spore-forming lactic acid bacteria isolated from tree barks in Thailand.</title>
        <authorList>
            <person name="Thamacharoensuk T."/>
            <person name="Kitahara M."/>
            <person name="Ohkuma M."/>
            <person name="Thongchul N."/>
            <person name="Tanasupawat S."/>
        </authorList>
    </citation>
    <scope>NUCLEOTIDE SEQUENCE [LARGE SCALE GENOMIC DNA]</scope>
    <source>
        <strain evidence="1 2">BK92</strain>
    </source>
</reference>
<dbReference type="EMBL" id="SRJD01000011">
    <property type="protein sequence ID" value="TGA97850.1"/>
    <property type="molecule type" value="Genomic_DNA"/>
</dbReference>
<sequence>MVDSICRTNVQIKTRIARGKRVSEASPEEGKTNVHHGFSYKSVHHSIRSWLIRTGWLLGGVNSGEMWSHGPTFCADYLECHEFLFEG</sequence>
<name>A0A4Z0GLJ2_9BACL</name>
<dbReference type="Proteomes" id="UP000298347">
    <property type="component" value="Unassembled WGS sequence"/>
</dbReference>
<keyword evidence="2" id="KW-1185">Reference proteome</keyword>
<evidence type="ECO:0000313" key="1">
    <source>
        <dbReference type="EMBL" id="TGA97850.1"/>
    </source>
</evidence>
<dbReference type="RefSeq" id="WP_135348782.1">
    <property type="nucleotide sequence ID" value="NZ_SRJD01000011.1"/>
</dbReference>
<dbReference type="AlphaFoldDB" id="A0A4Z0GLJ2"/>
<organism evidence="1 2">
    <name type="scientific">Sporolactobacillus shoreae</name>
    <dbReference type="NCBI Taxonomy" id="1465501"/>
    <lineage>
        <taxon>Bacteria</taxon>
        <taxon>Bacillati</taxon>
        <taxon>Bacillota</taxon>
        <taxon>Bacilli</taxon>
        <taxon>Bacillales</taxon>
        <taxon>Sporolactobacillaceae</taxon>
        <taxon>Sporolactobacillus</taxon>
    </lineage>
</organism>
<proteinExistence type="predicted"/>
<gene>
    <name evidence="1" type="ORF">E4665_10655</name>
</gene>
<accession>A0A4Z0GLJ2</accession>
<evidence type="ECO:0000313" key="2">
    <source>
        <dbReference type="Proteomes" id="UP000298347"/>
    </source>
</evidence>
<protein>
    <submittedName>
        <fullName evidence="1">Uncharacterized protein</fullName>
    </submittedName>
</protein>